<name>A0A914Y5Q7_9BILA</name>
<evidence type="ECO:0000313" key="3">
    <source>
        <dbReference type="WBParaSite" id="PSU_v2.g14771.t1"/>
    </source>
</evidence>
<dbReference type="AlphaFoldDB" id="A0A914Y5Q7"/>
<reference evidence="3" key="1">
    <citation type="submission" date="2022-11" db="UniProtKB">
        <authorList>
            <consortium name="WormBaseParasite"/>
        </authorList>
    </citation>
    <scope>IDENTIFICATION</scope>
</reference>
<proteinExistence type="predicted"/>
<dbReference type="Proteomes" id="UP000887577">
    <property type="component" value="Unplaced"/>
</dbReference>
<feature type="compositionally biased region" description="Basic and acidic residues" evidence="1">
    <location>
        <begin position="9"/>
        <end position="21"/>
    </location>
</feature>
<keyword evidence="2" id="KW-1185">Reference proteome</keyword>
<organism evidence="2 3">
    <name type="scientific">Panagrolaimus superbus</name>
    <dbReference type="NCBI Taxonomy" id="310955"/>
    <lineage>
        <taxon>Eukaryota</taxon>
        <taxon>Metazoa</taxon>
        <taxon>Ecdysozoa</taxon>
        <taxon>Nematoda</taxon>
        <taxon>Chromadorea</taxon>
        <taxon>Rhabditida</taxon>
        <taxon>Tylenchina</taxon>
        <taxon>Panagrolaimomorpha</taxon>
        <taxon>Panagrolaimoidea</taxon>
        <taxon>Panagrolaimidae</taxon>
        <taxon>Panagrolaimus</taxon>
    </lineage>
</organism>
<evidence type="ECO:0000313" key="2">
    <source>
        <dbReference type="Proteomes" id="UP000887577"/>
    </source>
</evidence>
<protein>
    <submittedName>
        <fullName evidence="3">Uncharacterized protein</fullName>
    </submittedName>
</protein>
<dbReference type="WBParaSite" id="PSU_v2.g14771.t1">
    <property type="protein sequence ID" value="PSU_v2.g14771.t1"/>
    <property type="gene ID" value="PSU_v2.g14771"/>
</dbReference>
<feature type="region of interest" description="Disordered" evidence="1">
    <location>
        <begin position="1"/>
        <end position="21"/>
    </location>
</feature>
<feature type="region of interest" description="Disordered" evidence="1">
    <location>
        <begin position="42"/>
        <end position="61"/>
    </location>
</feature>
<sequence length="88" mass="10065">MAEYLQHSKRQDDLLRNAEKLPKPLEKADKIQQKYKYLHANADGQRMKAVSKADELKSDRSRMKTSIGQVVEEKPFVAGTAQAEHLVK</sequence>
<feature type="compositionally biased region" description="Basic and acidic residues" evidence="1">
    <location>
        <begin position="51"/>
        <end position="61"/>
    </location>
</feature>
<accession>A0A914Y5Q7</accession>
<evidence type="ECO:0000256" key="1">
    <source>
        <dbReference type="SAM" id="MobiDB-lite"/>
    </source>
</evidence>